<feature type="signal peptide" evidence="6">
    <location>
        <begin position="1"/>
        <end position="25"/>
    </location>
</feature>
<keyword evidence="3" id="KW-0998">Cell outer membrane</keyword>
<feature type="chain" id="PRO_5043975804" evidence="6">
    <location>
        <begin position="26"/>
        <end position="230"/>
    </location>
</feature>
<evidence type="ECO:0000256" key="3">
    <source>
        <dbReference type="ARBA" id="ARBA00023237"/>
    </source>
</evidence>
<dbReference type="InterPro" id="IPR050330">
    <property type="entry name" value="Bact_OuterMem_StrucFunc"/>
</dbReference>
<gene>
    <name evidence="8" type="ORF">THF1A12_30088</name>
</gene>
<sequence>MRDMTKTMLITGMLVAGFTTVSANASEVSSKVTEYCGTSYYEYSHSIQVGDVTGVASHRDGYLQVTDVSNDPALKWALMKNSSLLTNPNDCLTYISNLGIAQFSGEVSDKGKLIARVHFAFDKFNLTPLARNVLSDVARQLAQTNYQVTVEGHTDWIGTKAYNQTLGHNRAKSTARELHYYGVSEQKTTLKSFGESEPIATNNTSSGRSKNRRADVYIPADEQEKPSATE</sequence>
<dbReference type="AlphaFoldDB" id="A0AAU9QQ62"/>
<protein>
    <submittedName>
        <fullName evidence="8">Outer membrane lipoprotein, OmpA family</fullName>
    </submittedName>
</protein>
<keyword evidence="8" id="KW-0449">Lipoprotein</keyword>
<evidence type="ECO:0000313" key="8">
    <source>
        <dbReference type="EMBL" id="CAH1595309.1"/>
    </source>
</evidence>
<reference evidence="8" key="1">
    <citation type="submission" date="2022-01" db="EMBL/GenBank/DDBJ databases">
        <authorList>
            <person name="Lagorce A."/>
        </authorList>
    </citation>
    <scope>NUCLEOTIDE SEQUENCE</scope>
    <source>
        <strain evidence="8">Th15_F1_A12</strain>
    </source>
</reference>
<feature type="domain" description="OmpA-like" evidence="7">
    <location>
        <begin position="106"/>
        <end position="222"/>
    </location>
</feature>
<dbReference type="CDD" id="cd07185">
    <property type="entry name" value="OmpA_C-like"/>
    <property type="match status" value="1"/>
</dbReference>
<dbReference type="InterPro" id="IPR006664">
    <property type="entry name" value="OMP_bac"/>
</dbReference>
<feature type="region of interest" description="Disordered" evidence="5">
    <location>
        <begin position="192"/>
        <end position="230"/>
    </location>
</feature>
<evidence type="ECO:0000259" key="7">
    <source>
        <dbReference type="PROSITE" id="PS51123"/>
    </source>
</evidence>
<evidence type="ECO:0000256" key="2">
    <source>
        <dbReference type="ARBA" id="ARBA00023136"/>
    </source>
</evidence>
<organism evidence="8 9">
    <name type="scientific">Vibrio jasicida</name>
    <dbReference type="NCBI Taxonomy" id="766224"/>
    <lineage>
        <taxon>Bacteria</taxon>
        <taxon>Pseudomonadati</taxon>
        <taxon>Pseudomonadota</taxon>
        <taxon>Gammaproteobacteria</taxon>
        <taxon>Vibrionales</taxon>
        <taxon>Vibrionaceae</taxon>
        <taxon>Vibrio</taxon>
    </lineage>
</organism>
<dbReference type="InterPro" id="IPR036737">
    <property type="entry name" value="OmpA-like_sf"/>
</dbReference>
<dbReference type="SUPFAM" id="SSF103088">
    <property type="entry name" value="OmpA-like"/>
    <property type="match status" value="1"/>
</dbReference>
<dbReference type="InterPro" id="IPR006665">
    <property type="entry name" value="OmpA-like"/>
</dbReference>
<proteinExistence type="predicted"/>
<evidence type="ECO:0000256" key="1">
    <source>
        <dbReference type="ARBA" id="ARBA00004442"/>
    </source>
</evidence>
<dbReference type="Proteomes" id="UP001295462">
    <property type="component" value="Unassembled WGS sequence"/>
</dbReference>
<dbReference type="Pfam" id="PF00691">
    <property type="entry name" value="OmpA"/>
    <property type="match status" value="1"/>
</dbReference>
<comment type="caution">
    <text evidence="8">The sequence shown here is derived from an EMBL/GenBank/DDBJ whole genome shotgun (WGS) entry which is preliminary data.</text>
</comment>
<keyword evidence="2 4" id="KW-0472">Membrane</keyword>
<dbReference type="GO" id="GO:0009279">
    <property type="term" value="C:cell outer membrane"/>
    <property type="evidence" value="ECO:0007669"/>
    <property type="project" value="UniProtKB-SubCell"/>
</dbReference>
<evidence type="ECO:0000256" key="4">
    <source>
        <dbReference type="PROSITE-ProRule" id="PRU00473"/>
    </source>
</evidence>
<dbReference type="PROSITE" id="PS51123">
    <property type="entry name" value="OMPA_2"/>
    <property type="match status" value="1"/>
</dbReference>
<evidence type="ECO:0000256" key="6">
    <source>
        <dbReference type="SAM" id="SignalP"/>
    </source>
</evidence>
<keyword evidence="6" id="KW-0732">Signal</keyword>
<dbReference type="Gene3D" id="3.30.1330.60">
    <property type="entry name" value="OmpA-like domain"/>
    <property type="match status" value="1"/>
</dbReference>
<name>A0AAU9QQ62_9VIBR</name>
<evidence type="ECO:0000256" key="5">
    <source>
        <dbReference type="SAM" id="MobiDB-lite"/>
    </source>
</evidence>
<accession>A0AAU9QQ62</accession>
<dbReference type="PRINTS" id="PR01021">
    <property type="entry name" value="OMPADOMAIN"/>
</dbReference>
<dbReference type="PANTHER" id="PTHR30329">
    <property type="entry name" value="STATOR ELEMENT OF FLAGELLAR MOTOR COMPLEX"/>
    <property type="match status" value="1"/>
</dbReference>
<comment type="subcellular location">
    <subcellularLocation>
        <location evidence="1">Cell outer membrane</location>
    </subcellularLocation>
</comment>
<dbReference type="PANTHER" id="PTHR30329:SF21">
    <property type="entry name" value="LIPOPROTEIN YIAD-RELATED"/>
    <property type="match status" value="1"/>
</dbReference>
<evidence type="ECO:0000313" key="9">
    <source>
        <dbReference type="Proteomes" id="UP001295462"/>
    </source>
</evidence>
<dbReference type="EMBL" id="CAKMUD010000083">
    <property type="protein sequence ID" value="CAH1595309.1"/>
    <property type="molecule type" value="Genomic_DNA"/>
</dbReference>
<feature type="compositionally biased region" description="Polar residues" evidence="5">
    <location>
        <begin position="199"/>
        <end position="208"/>
    </location>
</feature>